<dbReference type="EMBL" id="RYCF01000136">
    <property type="protein sequence ID" value="MQK27023.1"/>
    <property type="molecule type" value="Genomic_DNA"/>
</dbReference>
<dbReference type="InterPro" id="IPR011990">
    <property type="entry name" value="TPR-like_helical_dom_sf"/>
</dbReference>
<reference evidence="17" key="16">
    <citation type="submission" date="2020-06" db="EMBL/GenBank/DDBJ databases">
        <authorList>
            <person name="Ramsay J.P."/>
            <person name="Colombi E."/>
            <person name="Mowlaboccus S."/>
        </authorList>
    </citation>
    <scope>NUCLEOTIDE SEQUENCE</scope>
    <source>
        <strain evidence="17">EC2</strain>
    </source>
</reference>
<dbReference type="EMBL" id="CP063369">
    <property type="protein sequence ID" value="QOY31009.1"/>
    <property type="molecule type" value="Genomic_DNA"/>
</dbReference>
<organism evidence="15 30">
    <name type="scientific">Escherichia coli</name>
    <dbReference type="NCBI Taxonomy" id="562"/>
    <lineage>
        <taxon>Bacteria</taxon>
        <taxon>Pseudomonadati</taxon>
        <taxon>Pseudomonadota</taxon>
        <taxon>Gammaproteobacteria</taxon>
        <taxon>Enterobacterales</taxon>
        <taxon>Enterobacteriaceae</taxon>
        <taxon>Escherichia</taxon>
    </lineage>
</organism>
<dbReference type="Proteomes" id="UP000517067">
    <property type="component" value="Unassembled WGS sequence"/>
</dbReference>
<reference evidence="29" key="15">
    <citation type="submission" date="2020-06" db="EMBL/GenBank/DDBJ databases">
        <title>Identification and Characterisation of Fosfomycin Resistance in Escherichia coli Urinary Tract Infection Isolates from Australia.</title>
        <authorList>
            <person name="Mowlaboccus S."/>
            <person name="Daley D."/>
            <person name="Pang S."/>
            <person name="Gottlieb T."/>
            <person name="Nimmo G.R."/>
            <person name="George N."/>
            <person name="Korman T.M."/>
            <person name="Strietberg R."/>
            <person name="Robson J."/>
            <person name="Peachey G."/>
            <person name="Collignon P."/>
            <person name="Bradbury S."/>
            <person name="Colombi E."/>
            <person name="Ramsay J.P."/>
            <person name="Rogers B.A."/>
            <person name="Coombs G.W."/>
        </authorList>
    </citation>
    <scope>NUCLEOTIDE SEQUENCE [LARGE SCALE GENOMIC DNA]</scope>
    <source>
        <strain evidence="29">EC2</strain>
    </source>
</reference>
<evidence type="ECO:0000313" key="31">
    <source>
        <dbReference type="Proteomes" id="UP000521991"/>
    </source>
</evidence>
<dbReference type="InterPro" id="IPR016379">
    <property type="entry name" value="T3SS_Ca_resp_chp_LcrH/SycD_sub"/>
</dbReference>
<dbReference type="InterPro" id="IPR005415">
    <property type="entry name" value="T3SS_Ca_resp_chp_LcrH/SycD"/>
</dbReference>
<evidence type="ECO:0000256" key="2">
    <source>
        <dbReference type="ARBA" id="ARBA00023186"/>
    </source>
</evidence>
<dbReference type="RefSeq" id="WP_000102780.1">
    <property type="nucleotide sequence ID" value="NZ_AP019189.1"/>
</dbReference>
<dbReference type="Proteomes" id="UP000254503">
    <property type="component" value="Unassembled WGS sequence"/>
</dbReference>
<dbReference type="Proteomes" id="UP000509796">
    <property type="component" value="Chromosome"/>
</dbReference>
<dbReference type="PIRSF" id="PIRSF003165">
    <property type="entry name" value="Chaperone_SicA"/>
    <property type="match status" value="1"/>
</dbReference>
<dbReference type="Proteomes" id="UP000250561">
    <property type="component" value="Unassembled WGS sequence"/>
</dbReference>
<dbReference type="Proteomes" id="UP000846355">
    <property type="component" value="Unassembled WGS sequence"/>
</dbReference>
<reference evidence="5 31" key="14">
    <citation type="submission" date="2020-02" db="EMBL/GenBank/DDBJ databases">
        <authorList>
            <consortium name="PulseNet: The National Subtyping Network for Foodborne Disease Surveillance"/>
            <person name="Tarr C.L."/>
            <person name="Trees E."/>
            <person name="Katz L.S."/>
            <person name="Carleton-Romer H.A."/>
            <person name="Stroika S."/>
            <person name="Kucerova Z."/>
            <person name="Roache K.F."/>
            <person name="Sabol A.L."/>
            <person name="Besser J."/>
            <person name="Gerner-Smidt P."/>
        </authorList>
    </citation>
    <scope>NUCLEOTIDE SEQUENCE [LARGE SCALE GENOMIC DNA]</scope>
    <source>
        <strain evidence="5 31">PNUSAE004166</strain>
    </source>
</reference>
<dbReference type="AlphaFoldDB" id="A0A037YGE8"/>
<reference evidence="14 27" key="10">
    <citation type="submission" date="2019-12" db="EMBL/GenBank/DDBJ databases">
        <title>Enteriobacteria Tanzani isolates_10434.</title>
        <authorList>
            <person name="Subbiah M."/>
            <person name="Call D."/>
        </authorList>
    </citation>
    <scope>NUCLEOTIDE SEQUENCE [LARGE SCALE GENOMIC DNA]</scope>
    <source>
        <strain evidence="14 27">10434wD1</strain>
    </source>
</reference>
<evidence type="ECO:0000313" key="33">
    <source>
        <dbReference type="Proteomes" id="UP000538406"/>
    </source>
</evidence>
<reference evidence="11 35" key="17">
    <citation type="submission" date="2020-07" db="EMBL/GenBank/DDBJ databases">
        <title>Analysis of Genomes of Bacterial Isolates from Lameness Outbreaks in Broilers.</title>
        <authorList>
            <person name="Ekesi N.S."/>
            <person name="Alrubaye A."/>
            <person name="Rhoads D."/>
        </authorList>
    </citation>
    <scope>NUCLEOTIDE SEQUENCE [LARGE SCALE GENOMIC DNA]</scope>
    <source>
        <strain evidence="11 35">1409</strain>
    </source>
</reference>
<dbReference type="Proteomes" id="UP000538406">
    <property type="component" value="Unassembled WGS sequence"/>
</dbReference>
<evidence type="ECO:0000313" key="22">
    <source>
        <dbReference type="EMBL" id="VZR41437.1"/>
    </source>
</evidence>
<dbReference type="Pfam" id="PF07720">
    <property type="entry name" value="TPR_3"/>
    <property type="match status" value="2"/>
</dbReference>
<dbReference type="EMBL" id="WUIY01000081">
    <property type="protein sequence ID" value="MXI75538.1"/>
    <property type="molecule type" value="Genomic_DNA"/>
</dbReference>
<evidence type="ECO:0000313" key="24">
    <source>
        <dbReference type="Proteomes" id="UP000254503"/>
    </source>
</evidence>
<gene>
    <name evidence="19" type="primary">sicA</name>
    <name evidence="5" type="ORF">BGM66_004994</name>
    <name evidence="3" type="ORF">C0P57_004528</name>
    <name evidence="4" type="ORF">CTR35_004706</name>
    <name evidence="7" type="ORF">DL968_25240</name>
    <name evidence="12" type="ORF">EIZ93_22655</name>
    <name evidence="11" type="ORF">FOI11_01260</name>
    <name evidence="18" type="ORF">FOI11_021920</name>
    <name evidence="21" type="ORF">FV293_15480</name>
    <name evidence="16" type="ORF">G4A38_23925</name>
    <name evidence="15" type="ORF">G4A47_23765</name>
    <name evidence="6" type="ORF">GNW61_29190</name>
    <name evidence="13" type="ORF">GP944_13095</name>
    <name evidence="14" type="ORF">GRW05_14955</name>
    <name evidence="9" type="ORF">HMV95_04310</name>
    <name evidence="17" type="ORF">HX136_04680</name>
    <name evidence="22" type="ORF">IDONEFKE_00839</name>
    <name evidence="10" type="ORF">J0541_001392</name>
    <name evidence="19" type="ORF">NCTC11126_04928</name>
    <name evidence="20" type="ORF">NCTC9045_01133</name>
    <name evidence="8" type="ORF">P6223_002614</name>
</gene>
<reference evidence="15 30" key="13">
    <citation type="journal article" date="2020" name="J. Appl. Microbiol.">
        <title>Genetic characterization of Shigatoxigenic and enteropathogenic Escherichia coli O80:H2 from diarrheic and septicemic calves and relatedness to human Shigatoxigenic E. coli O80:H2.</title>
        <authorList>
            <person name="Habets A."/>
            <person name="Crombe F."/>
            <person name="Nakamura K."/>
            <person name="Guerin V."/>
            <person name="De Rauw K."/>
            <person name="Pierard D."/>
            <person name="Saulmont M."/>
            <person name="Hayashi T."/>
            <person name="Mainil J.G."/>
            <person name="Thiry D."/>
        </authorList>
    </citation>
    <scope>NUCLEOTIDE SEQUENCE [LARGE SCALE GENOMIC DNA]</scope>
    <source>
        <strain evidence="16">EH3306</strain>
        <strain evidence="15 30">EH3307</strain>
    </source>
</reference>
<evidence type="ECO:0000313" key="26">
    <source>
        <dbReference type="Proteomes" id="UP000359125"/>
    </source>
</evidence>
<evidence type="ECO:0000313" key="36">
    <source>
        <dbReference type="Proteomes" id="UP000629265"/>
    </source>
</evidence>
<dbReference type="EMBL" id="AASWOY010000317">
    <property type="protein sequence ID" value="EFH6652716.1"/>
    <property type="molecule type" value="Genomic_DNA"/>
</dbReference>
<keyword evidence="2" id="KW-0143">Chaperone</keyword>
<dbReference type="EMBL" id="DABHXT010000003">
    <property type="protein sequence ID" value="HAJ5957509.1"/>
    <property type="molecule type" value="Genomic_DNA"/>
</dbReference>
<dbReference type="Proteomes" id="UP000629265">
    <property type="component" value="Unassembled WGS sequence"/>
</dbReference>
<dbReference type="EMBL" id="WTRX01000017">
    <property type="protein sequence ID" value="MWU31712.1"/>
    <property type="molecule type" value="Genomic_DNA"/>
</dbReference>
<dbReference type="EMBL" id="AASFZR010000113">
    <property type="protein sequence ID" value="EFB4535167.1"/>
    <property type="molecule type" value="Genomic_DNA"/>
</dbReference>
<dbReference type="Proteomes" id="UP000854059">
    <property type="component" value="Unassembled WGS sequence"/>
</dbReference>
<dbReference type="Proteomes" id="UP000530628">
    <property type="component" value="Unassembled WGS sequence"/>
</dbReference>
<sequence>MSTETIEIFNNSDEWANQLKHALSKGENLALLHGLTPDILDRIYAYAFDYHEKGNITDAEIYYKFLCIYAFENHEYLKDFASVCQPKKKYQQAYDLYKLSYNYFPYDDYSVIYRMGQCQIGAKNIDNAMQCFYHIINNCEDDSVKSKAQAYIELLNDNSEDNG</sequence>
<dbReference type="EMBL" id="AAVTXU010000189">
    <property type="protein sequence ID" value="EGE1990808.1"/>
    <property type="molecule type" value="Genomic_DNA"/>
</dbReference>
<evidence type="ECO:0000313" key="10">
    <source>
        <dbReference type="EMBL" id="HBB1572512.1"/>
    </source>
</evidence>
<dbReference type="Proteomes" id="UP000436141">
    <property type="component" value="Unassembled WGS sequence"/>
</dbReference>
<dbReference type="SMR" id="A0A037YGE8"/>
<reference evidence="6 32" key="8">
    <citation type="submission" date="2019-11" db="EMBL/GenBank/DDBJ databases">
        <authorList>
            <consortium name="GenomeTrakr network: Whole genome sequencing for foodborne pathogen traceback"/>
        </authorList>
    </citation>
    <scope>NUCLEOTIDE SEQUENCE [LARGE SCALE GENOMIC DNA]</scope>
    <source>
        <strain evidence="6 32">PSU-2072</strain>
    </source>
</reference>
<reference evidence="9" key="1">
    <citation type="journal article" date="2018" name="Genome Biol.">
        <title>SKESA: strategic k-mer extension for scrupulous assemblies.</title>
        <authorList>
            <person name="Souvorov A."/>
            <person name="Agarwala R."/>
            <person name="Lipman D.J."/>
        </authorList>
    </citation>
    <scope>NUCLEOTIDE SEQUENCE [LARGE SCALE GENOMIC DNA]</scope>
    <source>
        <strain evidence="10">Escherichia coli</strain>
        <strain evidence="9">EuSCAPE_DE065</strain>
    </source>
</reference>
<dbReference type="PRINTS" id="PR01595">
    <property type="entry name" value="SYCDCHAPRONE"/>
</dbReference>
<evidence type="ECO:0000313" key="32">
    <source>
        <dbReference type="Proteomes" id="UP000530628"/>
    </source>
</evidence>
<evidence type="ECO:0000313" key="28">
    <source>
        <dbReference type="Proteomes" id="UP000441160"/>
    </source>
</evidence>
<reference evidence="12 26" key="6">
    <citation type="journal article" date="2019" name="Environ. Health Perspect.">
        <title>Inter-host Transmission of Carbapenemase-Producing Escherichia coli among Humans and Backyard Animals.</title>
        <authorList>
            <person name="Li J."/>
            <person name="Bi Z."/>
            <person name="Ma S."/>
            <person name="Chen B."/>
            <person name="Cai C."/>
            <person name="He J."/>
            <person name="Schwarz S."/>
            <person name="Sun C."/>
            <person name="Zhou Y."/>
            <person name="Yin J."/>
            <person name="Hulth A."/>
            <person name="Wang Y."/>
            <person name="Shen Z."/>
            <person name="Wang S."/>
            <person name="Wu C."/>
            <person name="Nilsson L.E."/>
            <person name="Walsh T.R."/>
            <person name="Borjesson S."/>
            <person name="Shen J."/>
            <person name="Sun Q."/>
            <person name="Wang Y."/>
        </authorList>
    </citation>
    <scope>NUCLEOTIDE SEQUENCE [LARGE SCALE GENOMIC DNA]</scope>
    <source>
        <strain evidence="12 26">A016f</strain>
    </source>
</reference>
<protein>
    <submittedName>
        <fullName evidence="7">CesD/SycD/LcrH family type III secretion system chaperone</fullName>
    </submittedName>
    <submittedName>
        <fullName evidence="22">Chaperone protein SicA</fullName>
    </submittedName>
    <submittedName>
        <fullName evidence="15">Tetratricopeptide repeat protein</fullName>
    </submittedName>
    <submittedName>
        <fullName evidence="19">Type III secretion-associated chaperone</fullName>
    </submittedName>
</protein>
<reference evidence="21 25" key="7">
    <citation type="submission" date="2019-08" db="EMBL/GenBank/DDBJ databases">
        <title>Whole genome analysis of cultivated E. coli strains isolated from CD patients and healthy donors.</title>
        <authorList>
            <person name="Siniagina M.N."/>
            <person name="Markelova M.I."/>
            <person name="Laikov A.V."/>
            <person name="Boulygina E.A."/>
            <person name="Khusnutdinova D.R."/>
            <person name="Kharchenko A."/>
            <person name="Grigoryeva T.V."/>
        </authorList>
    </citation>
    <scope>NUCLEOTIDE SEQUENCE [LARGE SCALE GENOMIC DNA]</scope>
    <source>
        <strain evidence="21 25">1_45_11</strain>
    </source>
</reference>
<evidence type="ECO:0000313" key="17">
    <source>
        <dbReference type="EMBL" id="QLG56236.1"/>
    </source>
</evidence>
<evidence type="ECO:0000313" key="21">
    <source>
        <dbReference type="EMBL" id="TXQ33185.1"/>
    </source>
</evidence>
<evidence type="ECO:0000313" key="5">
    <source>
        <dbReference type="EMBL" id="EFH0368426.1"/>
    </source>
</evidence>
<evidence type="ECO:0000313" key="34">
    <source>
        <dbReference type="Proteomes" id="UP000542214"/>
    </source>
</evidence>
<dbReference type="EMBL" id="DADUEU010000006">
    <property type="protein sequence ID" value="HBB1572512.1"/>
    <property type="molecule type" value="Genomic_DNA"/>
</dbReference>
<dbReference type="EMBL" id="AASURL010000208">
    <property type="protein sequence ID" value="EFH0368426.1"/>
    <property type="molecule type" value="Genomic_DNA"/>
</dbReference>
<reference evidence="7" key="2">
    <citation type="submission" date="2018-05" db="EMBL/GenBank/DDBJ databases">
        <authorList>
            <person name="Ashton P.M."/>
            <person name="Dallman T."/>
            <person name="Nair S."/>
            <person name="De Pinna E."/>
            <person name="Peters T."/>
            <person name="Grant K."/>
        </authorList>
    </citation>
    <scope>NUCLEOTIDE SEQUENCE</scope>
    <source>
        <strain evidence="7">412057</strain>
    </source>
</reference>
<dbReference type="Proteomes" id="UP000542214">
    <property type="component" value="Unassembled WGS sequence"/>
</dbReference>
<evidence type="ECO:0000313" key="27">
    <source>
        <dbReference type="Proteomes" id="UP000436141"/>
    </source>
</evidence>
<reference evidence="13 28" key="11">
    <citation type="submission" date="2019-12" db="EMBL/GenBank/DDBJ databases">
        <title>Enteriobacteria Tanzani isolates_8377-8380.</title>
        <authorList>
            <person name="Subbiah M."/>
            <person name="Call D."/>
        </authorList>
    </citation>
    <scope>NUCLEOTIDE SEQUENCE [LARGE SCALE GENOMIC DNA]</scope>
    <source>
        <strain evidence="13 28">8378wB3</strain>
    </source>
</reference>
<accession>A0A037YGE8</accession>
<evidence type="ECO:0000313" key="12">
    <source>
        <dbReference type="EMBL" id="MQK27023.1"/>
    </source>
</evidence>
<dbReference type="EMBL" id="JABUPJ010000051">
    <property type="protein sequence ID" value="NYQ41570.1"/>
    <property type="molecule type" value="Genomic_DNA"/>
</dbReference>
<dbReference type="Proteomes" id="UP000540485">
    <property type="component" value="Unassembled WGS sequence"/>
</dbReference>
<reference evidence="18 35" key="18">
    <citation type="submission" date="2020-10" db="EMBL/GenBank/DDBJ databases">
        <title>Analysis of Genomes of Bacterial Isolates from Lameness Outbreaks in Broilers.</title>
        <authorList>
            <person name="Rhoads D."/>
            <person name="Ekesi N.S."/>
        </authorList>
    </citation>
    <scope>NUCLEOTIDE SEQUENCE [LARGE SCALE GENOMIC DNA]</scope>
    <source>
        <strain evidence="18 35">1409</strain>
    </source>
</reference>
<dbReference type="InterPro" id="IPR011716">
    <property type="entry name" value="TPR-3"/>
</dbReference>
<dbReference type="EMBL" id="CACRYR010000333">
    <property type="protein sequence ID" value="VZR41437.1"/>
    <property type="molecule type" value="Genomic_DNA"/>
</dbReference>
<dbReference type="Gene3D" id="1.25.40.10">
    <property type="entry name" value="Tetratricopeptide repeat domain"/>
    <property type="match status" value="1"/>
</dbReference>
<dbReference type="Proteomes" id="UP000581425">
    <property type="component" value="Unassembled WGS sequence"/>
</dbReference>
<evidence type="ECO:0000313" key="9">
    <source>
        <dbReference type="EMBL" id="HAJ5957509.1"/>
    </source>
</evidence>
<reference evidence="33 34" key="4">
    <citation type="submission" date="2018-08" db="EMBL/GenBank/DDBJ databases">
        <authorList>
            <consortium name="NARMS: The National Antimicrobial Resistance Monitoring System"/>
        </authorList>
    </citation>
    <scope>NUCLEOTIDE SEQUENCE [LARGE SCALE GENOMIC DNA]</scope>
    <source>
        <strain evidence="4 33">FSIS11705178</strain>
        <strain evidence="3 34">FSIS11706358</strain>
    </source>
</reference>
<evidence type="ECO:0000256" key="1">
    <source>
        <dbReference type="ARBA" id="ARBA00010244"/>
    </source>
</evidence>
<evidence type="ECO:0000313" key="14">
    <source>
        <dbReference type="EMBL" id="MXI75538.1"/>
    </source>
</evidence>
<dbReference type="Proteomes" id="UP000359125">
    <property type="component" value="Unassembled WGS sequence"/>
</dbReference>
<evidence type="ECO:0000313" key="13">
    <source>
        <dbReference type="EMBL" id="MWU31712.1"/>
    </source>
</evidence>
<dbReference type="Proteomes" id="UP000321295">
    <property type="component" value="Unassembled WGS sequence"/>
</dbReference>
<dbReference type="EMBL" id="UGDD01000002">
    <property type="protein sequence ID" value="STJ53303.1"/>
    <property type="molecule type" value="Genomic_DNA"/>
</dbReference>
<evidence type="ECO:0000313" key="23">
    <source>
        <dbReference type="Proteomes" id="UP000250561"/>
    </source>
</evidence>
<evidence type="ECO:0000313" key="3">
    <source>
        <dbReference type="EMBL" id="EFB4535167.1"/>
    </source>
</evidence>
<dbReference type="EMBL" id="CP058571">
    <property type="protein sequence ID" value="QLG56236.1"/>
    <property type="molecule type" value="Genomic_DNA"/>
</dbReference>
<dbReference type="EMBL" id="ABLFQU030000023">
    <property type="protein sequence ID" value="EMM0026027.1"/>
    <property type="molecule type" value="Genomic_DNA"/>
</dbReference>
<evidence type="ECO:0000313" key="6">
    <source>
        <dbReference type="EMBL" id="EFH6652716.1"/>
    </source>
</evidence>
<reference evidence="17" key="12">
    <citation type="journal article" date="2020" name="Int. J. Antimicrob. Agents">
        <title>Identification and characterisation of fosfomycin resistance in Escherichia coli urinary tract infection isolates from Australia.</title>
        <authorList>
            <person name="Mowlaboccus S."/>
            <person name="Daley D."/>
            <person name="Pang S."/>
            <person name="Gottlieb T."/>
            <person name="Merlino J."/>
            <person name="Nimmo G.R."/>
            <person name="George N."/>
            <person name="Korman T.M."/>
            <person name="Streitberg R."/>
            <person name="Robson J."/>
            <person name="Peachey G."/>
            <person name="Collignon P."/>
            <person name="Bradbury S."/>
            <person name="Colombi E."/>
            <person name="Ramsay J.P."/>
            <person name="Rogers B.A."/>
            <person name="Coombs G.W."/>
        </authorList>
    </citation>
    <scope>NUCLEOTIDE SEQUENCE</scope>
    <source>
        <strain evidence="17">EC2</strain>
    </source>
</reference>
<evidence type="ECO:0000313" key="7">
    <source>
        <dbReference type="EMBL" id="EGE1990808.1"/>
    </source>
</evidence>
<dbReference type="Proteomes" id="UP000870292">
    <property type="component" value="Unassembled WGS sequence"/>
</dbReference>
<dbReference type="EMBL" id="JABUPU010000054">
    <property type="protein sequence ID" value="NYP88147.1"/>
    <property type="molecule type" value="Genomic_DNA"/>
</dbReference>
<reference evidence="9" key="5">
    <citation type="submission" date="2018-12" db="EMBL/GenBank/DDBJ databases">
        <authorList>
            <consortium name="NCBI Pathogen Detection Project"/>
        </authorList>
    </citation>
    <scope>NUCLEOTIDE SEQUENCE</scope>
    <source>
        <strain evidence="10">Escherichia coli</strain>
        <strain evidence="9">EuSCAPE_DE065</strain>
    </source>
</reference>
<evidence type="ECO:0000313" key="19">
    <source>
        <dbReference type="EMBL" id="SPW56131.1"/>
    </source>
</evidence>
<dbReference type="Proteomes" id="UP000581425">
    <property type="component" value="Chromosome"/>
</dbReference>
<name>A0A037YGE8_ECOLX</name>
<evidence type="ECO:0000313" key="30">
    <source>
        <dbReference type="Proteomes" id="UP000517067"/>
    </source>
</evidence>
<evidence type="ECO:0000313" key="18">
    <source>
        <dbReference type="EMBL" id="QOY31009.1"/>
    </source>
</evidence>
<reference evidence="23 24" key="3">
    <citation type="submission" date="2018-06" db="EMBL/GenBank/DDBJ databases">
        <authorList>
            <consortium name="Pathogen Informatics"/>
            <person name="Doyle S."/>
        </authorList>
    </citation>
    <scope>NUCLEOTIDE SEQUENCE [LARGE SCALE GENOMIC DNA]</scope>
    <source>
        <strain evidence="19 23">NCTC11126</strain>
        <strain evidence="20 24">NCTC9045</strain>
    </source>
</reference>
<dbReference type="Proteomes" id="UP000521991">
    <property type="component" value="Unassembled WGS sequence"/>
</dbReference>
<proteinExistence type="inferred from homology"/>
<dbReference type="EMBL" id="UARS01000011">
    <property type="protein sequence ID" value="SPW56131.1"/>
    <property type="molecule type" value="Genomic_DNA"/>
</dbReference>
<dbReference type="SUPFAM" id="SSF48452">
    <property type="entry name" value="TPR-like"/>
    <property type="match status" value="1"/>
</dbReference>
<evidence type="ECO:0000313" key="25">
    <source>
        <dbReference type="Proteomes" id="UP000321295"/>
    </source>
</evidence>
<reference evidence="22 36" key="9">
    <citation type="submission" date="2019-11" db="EMBL/GenBank/DDBJ databases">
        <authorList>
            <person name="Haines EK M."/>
        </authorList>
    </citation>
    <scope>NUCLEOTIDE SEQUENCE [LARGE SCALE GENOMIC DNA]</scope>
    <source>
        <strain evidence="22">KR2729</strain>
    </source>
</reference>
<dbReference type="Proteomes" id="UP000441160">
    <property type="component" value="Unassembled WGS sequence"/>
</dbReference>
<evidence type="ECO:0000313" key="35">
    <source>
        <dbReference type="Proteomes" id="UP000581425"/>
    </source>
</evidence>
<evidence type="ECO:0000313" key="29">
    <source>
        <dbReference type="Proteomes" id="UP000509796"/>
    </source>
</evidence>
<evidence type="ECO:0000313" key="20">
    <source>
        <dbReference type="EMBL" id="STJ53303.1"/>
    </source>
</evidence>
<reference evidence="8" key="19">
    <citation type="submission" date="2024-02" db="EMBL/GenBank/DDBJ databases">
        <authorList>
            <consortium name="Clinical and Environmental Microbiology Branch: Whole genome sequencing antimicrobial resistance pathogens in the healthcare setting"/>
        </authorList>
    </citation>
    <scope>NUCLEOTIDE SEQUENCE</scope>
    <source>
        <strain evidence="8">2023CK-00345</strain>
    </source>
</reference>
<comment type="similarity">
    <text evidence="1">Belongs to the LcrH/SycD chaperone family.</text>
</comment>
<evidence type="ECO:0000313" key="11">
    <source>
        <dbReference type="EMBL" id="MBA6238677.1"/>
    </source>
</evidence>
<evidence type="ECO:0000313" key="16">
    <source>
        <dbReference type="EMBL" id="NYQ41570.1"/>
    </source>
</evidence>
<dbReference type="EMBL" id="AASHPR010000080">
    <property type="protein sequence ID" value="EFC3527441.1"/>
    <property type="molecule type" value="Genomic_DNA"/>
</dbReference>
<dbReference type="OMA" id="HDKGNIT"/>
<dbReference type="EMBL" id="VRXD01000021">
    <property type="protein sequence ID" value="TXQ33185.1"/>
    <property type="molecule type" value="Genomic_DNA"/>
</dbReference>
<evidence type="ECO:0000313" key="4">
    <source>
        <dbReference type="EMBL" id="EFC3527441.1"/>
    </source>
</evidence>
<dbReference type="EMBL" id="JACGTG010000001">
    <property type="protein sequence ID" value="MBA6238677.1"/>
    <property type="molecule type" value="Genomic_DNA"/>
</dbReference>
<evidence type="ECO:0000313" key="15">
    <source>
        <dbReference type="EMBL" id="NYP88147.1"/>
    </source>
</evidence>
<evidence type="ECO:0000313" key="8">
    <source>
        <dbReference type="EMBL" id="EMM0026027.1"/>
    </source>
</evidence>